<dbReference type="AlphaFoldDB" id="U2LSS3"/>
<organism evidence="1 2">
    <name type="scientific">Ruminococcus callidus ATCC 27760</name>
    <dbReference type="NCBI Taxonomy" id="411473"/>
    <lineage>
        <taxon>Bacteria</taxon>
        <taxon>Bacillati</taxon>
        <taxon>Bacillota</taxon>
        <taxon>Clostridia</taxon>
        <taxon>Eubacteriales</taxon>
        <taxon>Oscillospiraceae</taxon>
        <taxon>Ruminococcus</taxon>
    </lineage>
</organism>
<evidence type="ECO:0000313" key="1">
    <source>
        <dbReference type="EMBL" id="ERJ92509.1"/>
    </source>
</evidence>
<dbReference type="Proteomes" id="UP000016662">
    <property type="component" value="Unassembled WGS sequence"/>
</dbReference>
<dbReference type="HOGENOM" id="CLU_3295988_0_0_9"/>
<evidence type="ECO:0000313" key="2">
    <source>
        <dbReference type="Proteomes" id="UP000016662"/>
    </source>
</evidence>
<dbReference type="STRING" id="411473.RUMCAL_02348"/>
<protein>
    <submittedName>
        <fullName evidence="1">Uncharacterized protein</fullName>
    </submittedName>
</protein>
<accession>U2LSS3</accession>
<comment type="caution">
    <text evidence="1">The sequence shown here is derived from an EMBL/GenBank/DDBJ whole genome shotgun (WGS) entry which is preliminary data.</text>
</comment>
<name>U2LSS3_9FIRM</name>
<sequence length="40" mass="4632">MHRQRRKRCINLCGVAFMQCFPEYGSNNKPAVCRLVSFGL</sequence>
<dbReference type="EMBL" id="AWVF01000292">
    <property type="protein sequence ID" value="ERJ92509.1"/>
    <property type="molecule type" value="Genomic_DNA"/>
</dbReference>
<gene>
    <name evidence="1" type="ORF">RUMCAL_02348</name>
</gene>
<keyword evidence="2" id="KW-1185">Reference proteome</keyword>
<proteinExistence type="predicted"/>
<reference evidence="1 2" key="1">
    <citation type="submission" date="2013-07" db="EMBL/GenBank/DDBJ databases">
        <authorList>
            <person name="Weinstock G."/>
            <person name="Sodergren E."/>
            <person name="Wylie T."/>
            <person name="Fulton L."/>
            <person name="Fulton R."/>
            <person name="Fronick C."/>
            <person name="O'Laughlin M."/>
            <person name="Godfrey J."/>
            <person name="Miner T."/>
            <person name="Herter B."/>
            <person name="Appelbaum E."/>
            <person name="Cordes M."/>
            <person name="Lek S."/>
            <person name="Wollam A."/>
            <person name="Pepin K.H."/>
            <person name="Palsikar V.B."/>
            <person name="Mitreva M."/>
            <person name="Wilson R.K."/>
        </authorList>
    </citation>
    <scope>NUCLEOTIDE SEQUENCE [LARGE SCALE GENOMIC DNA]</scope>
    <source>
        <strain evidence="1 2">ATCC 27760</strain>
    </source>
</reference>